<dbReference type="InterPro" id="IPR004291">
    <property type="entry name" value="Transposase_IS66_central"/>
</dbReference>
<dbReference type="InterPro" id="IPR052344">
    <property type="entry name" value="Transposase-related"/>
</dbReference>
<gene>
    <name evidence="3" type="ordered locus">Bpet1145</name>
</gene>
<dbReference type="EMBL" id="AM902716">
    <property type="protein sequence ID" value="CAP41479.1"/>
    <property type="molecule type" value="Genomic_DNA"/>
</dbReference>
<evidence type="ECO:0000313" key="4">
    <source>
        <dbReference type="Proteomes" id="UP000001225"/>
    </source>
</evidence>
<dbReference type="InterPro" id="IPR039552">
    <property type="entry name" value="IS66_C"/>
</dbReference>
<feature type="domain" description="Transposase IS66 central" evidence="1">
    <location>
        <begin position="2"/>
        <end position="207"/>
    </location>
</feature>
<dbReference type="PANTHER" id="PTHR33678:SF1">
    <property type="entry name" value="BLL1576 PROTEIN"/>
    <property type="match status" value="1"/>
</dbReference>
<dbReference type="Pfam" id="PF13817">
    <property type="entry name" value="DDE_Tnp_IS66_C"/>
    <property type="match status" value="1"/>
</dbReference>
<evidence type="ECO:0000313" key="3">
    <source>
        <dbReference type="EMBL" id="CAP41479.1"/>
    </source>
</evidence>
<evidence type="ECO:0000259" key="1">
    <source>
        <dbReference type="Pfam" id="PF03050"/>
    </source>
</evidence>
<sequence length="258" mass="28902">MPGKGKTQQGRLWTYVRDDRPHGGSAAPAAWFRYSPDRKGIHPQTHLKDFSGVLQADAFAGYNEVYASGRVVEAACWAHARRKVYDIHVSRPTPLSTHFLEQVALLYEIEANIRGKPPDVRHDARQETAKPIVTALHAWLMEQLPALSRKSPTADAIRYALNQWQALTRYLDDGEVEIDNNAAERSLRGVAVGRKNYLFMGSDRGGERAATMYSLMETAKLNSVNPEAYLRHVLSVIADYPVNQVADLLPWHVDLASN</sequence>
<dbReference type="STRING" id="94624.Bpet1145"/>
<evidence type="ECO:0000259" key="2">
    <source>
        <dbReference type="Pfam" id="PF13817"/>
    </source>
</evidence>
<organism evidence="3 4">
    <name type="scientific">Bordetella petrii (strain ATCC BAA-461 / DSM 12804 / CCUG 43448 / CIP 107267 / Se-1111R)</name>
    <dbReference type="NCBI Taxonomy" id="340100"/>
    <lineage>
        <taxon>Bacteria</taxon>
        <taxon>Pseudomonadati</taxon>
        <taxon>Pseudomonadota</taxon>
        <taxon>Betaproteobacteria</taxon>
        <taxon>Burkholderiales</taxon>
        <taxon>Alcaligenaceae</taxon>
        <taxon>Bordetella</taxon>
    </lineage>
</organism>
<reference evidence="3 4" key="1">
    <citation type="journal article" date="2008" name="BMC Genomics">
        <title>The missing link: Bordetella petrii is endowed with both the metabolic versatility of environmental bacteria and virulence traits of pathogenic Bordetellae.</title>
        <authorList>
            <person name="Gross R."/>
            <person name="Guzman C.A."/>
            <person name="Sebaihia M."/>
            <person name="Martins Dos Santos V.A."/>
            <person name="Pieper D.H."/>
            <person name="Koebnik R."/>
            <person name="Lechner M."/>
            <person name="Bartels D."/>
            <person name="Buhrmester J."/>
            <person name="Choudhuri J.V."/>
            <person name="Ebensen T."/>
            <person name="Gaigalat L."/>
            <person name="Herrmann S."/>
            <person name="Khachane A.N."/>
            <person name="Larisch C."/>
            <person name="Link S."/>
            <person name="Linke B."/>
            <person name="Meyer F."/>
            <person name="Mormann S."/>
            <person name="Nakunst D."/>
            <person name="Rueckert C."/>
            <person name="Schneiker-Bekel S."/>
            <person name="Schulze K."/>
            <person name="Vorhoelter F.J."/>
            <person name="Yevsa T."/>
            <person name="Engle J.T."/>
            <person name="Goldman W.E."/>
            <person name="Puehler A."/>
            <person name="Goebel U.B."/>
            <person name="Goesmann A."/>
            <person name="Bloecker H."/>
            <person name="Kaiser O."/>
            <person name="Martinez-Arias R."/>
        </authorList>
    </citation>
    <scope>NUCLEOTIDE SEQUENCE [LARGE SCALE GENOMIC DNA]</scope>
    <source>
        <strain evidence="4">ATCC BAA-461 / DSM 12804 / CCUG 43448 / CIP 107267 / Se-1111R</strain>
    </source>
</reference>
<name>A9IBS9_BORPD</name>
<proteinExistence type="predicted"/>
<dbReference type="KEGG" id="bpt:Bpet1145"/>
<dbReference type="NCBIfam" id="NF033517">
    <property type="entry name" value="transpos_IS66"/>
    <property type="match status" value="1"/>
</dbReference>
<dbReference type="eggNOG" id="COG2433">
    <property type="taxonomic scope" value="Bacteria"/>
</dbReference>
<accession>A9IBS9</accession>
<keyword evidence="4" id="KW-1185">Reference proteome</keyword>
<dbReference type="Pfam" id="PF03050">
    <property type="entry name" value="DDE_Tnp_IS66"/>
    <property type="match status" value="1"/>
</dbReference>
<feature type="domain" description="Transposase IS66 C-terminal" evidence="2">
    <location>
        <begin position="214"/>
        <end position="251"/>
    </location>
</feature>
<protein>
    <submittedName>
        <fullName evidence="3">Uncharacterized protein</fullName>
    </submittedName>
</protein>
<dbReference type="Proteomes" id="UP000001225">
    <property type="component" value="Chromosome"/>
</dbReference>
<dbReference type="AlphaFoldDB" id="A9IBS9"/>
<dbReference type="PANTHER" id="PTHR33678">
    <property type="entry name" value="BLL1576 PROTEIN"/>
    <property type="match status" value="1"/>
</dbReference>